<dbReference type="FunFam" id="3.60.20.10:FF:000008">
    <property type="entry name" value="Proteasome subunit beta type-4"/>
    <property type="match status" value="1"/>
</dbReference>
<comment type="subunit">
    <text evidence="5">Component of the proteasome complex.</text>
</comment>
<dbReference type="GO" id="GO:0005634">
    <property type="term" value="C:nucleus"/>
    <property type="evidence" value="ECO:0007669"/>
    <property type="project" value="UniProtKB-SubCell"/>
</dbReference>
<dbReference type="GO" id="GO:0043161">
    <property type="term" value="P:proteasome-mediated ubiquitin-dependent protein catabolic process"/>
    <property type="evidence" value="ECO:0007669"/>
    <property type="project" value="EnsemblFungi"/>
</dbReference>
<organism evidence="6 7">
    <name type="scientific">Bifiguratus adelaidae</name>
    <dbReference type="NCBI Taxonomy" id="1938954"/>
    <lineage>
        <taxon>Eukaryota</taxon>
        <taxon>Fungi</taxon>
        <taxon>Fungi incertae sedis</taxon>
        <taxon>Mucoromycota</taxon>
        <taxon>Mucoromycotina</taxon>
        <taxon>Endogonomycetes</taxon>
        <taxon>Endogonales</taxon>
        <taxon>Endogonales incertae sedis</taxon>
        <taxon>Bifiguratus</taxon>
    </lineage>
</organism>
<dbReference type="GO" id="GO:0061133">
    <property type="term" value="F:endopeptidase activator activity"/>
    <property type="evidence" value="ECO:0007669"/>
    <property type="project" value="EnsemblFungi"/>
</dbReference>
<keyword evidence="7" id="KW-1185">Reference proteome</keyword>
<dbReference type="Gene3D" id="3.60.20.10">
    <property type="entry name" value="Glutamine Phosphoribosylpyrophosphate, subunit 1, domain 1"/>
    <property type="match status" value="1"/>
</dbReference>
<proteinExistence type="inferred from homology"/>
<comment type="subcellular location">
    <subcellularLocation>
        <location evidence="5">Cytoplasm</location>
    </subcellularLocation>
    <subcellularLocation>
        <location evidence="5">Nucleus</location>
    </subcellularLocation>
</comment>
<dbReference type="PANTHER" id="PTHR32194">
    <property type="entry name" value="METALLOPROTEASE TLDD"/>
    <property type="match status" value="1"/>
</dbReference>
<dbReference type="PROSITE" id="PS51476">
    <property type="entry name" value="PROTEASOME_BETA_2"/>
    <property type="match status" value="1"/>
</dbReference>
<dbReference type="PROSITE" id="PS00854">
    <property type="entry name" value="PROTEASOME_BETA_1"/>
    <property type="match status" value="1"/>
</dbReference>
<comment type="caution">
    <text evidence="6">The sequence shown here is derived from an EMBL/GenBank/DDBJ whole genome shotgun (WGS) entry which is preliminary data.</text>
</comment>
<comment type="subunit">
    <text evidence="4">The 26S proteasome consists of a 20S proteasome core and two 19S regulatory subunits. The 20S proteasome core is composed of 28 subunits that are arranged in four stacked rings, resulting in a barrel-shaped structure. The two end rings are each formed by seven alpha subunits, and the two central rings are each formed by seven beta subunits. The catalytic chamber with the active sites is on the inside of the barrel.</text>
</comment>
<evidence type="ECO:0000256" key="3">
    <source>
        <dbReference type="ARBA" id="ARBA00023242"/>
    </source>
</evidence>
<dbReference type="GO" id="GO:0010499">
    <property type="term" value="P:proteasomal ubiquitin-independent protein catabolic process"/>
    <property type="evidence" value="ECO:0007669"/>
    <property type="project" value="EnsemblFungi"/>
</dbReference>
<gene>
    <name evidence="6" type="ORF">BZG36_00179</name>
</gene>
<protein>
    <recommendedName>
        <fullName evidence="5">Proteasome subunit beta</fullName>
    </recommendedName>
</protein>
<evidence type="ECO:0000256" key="4">
    <source>
        <dbReference type="ARBA" id="ARBA00026071"/>
    </source>
</evidence>
<dbReference type="InterPro" id="IPR001353">
    <property type="entry name" value="Proteasome_sua/b"/>
</dbReference>
<dbReference type="CDD" id="cd03758">
    <property type="entry name" value="proteasome_beta_type_2"/>
    <property type="match status" value="1"/>
</dbReference>
<dbReference type="AlphaFoldDB" id="A0A261Y8H5"/>
<dbReference type="PANTHER" id="PTHR32194:SF2">
    <property type="entry name" value="PROTEASOME SUBUNIT BETA TYPE-1"/>
    <property type="match status" value="1"/>
</dbReference>
<dbReference type="InterPro" id="IPR023333">
    <property type="entry name" value="Proteasome_suB-type"/>
</dbReference>
<comment type="similarity">
    <text evidence="5">Belongs to the peptidase T1B family.</text>
</comment>
<dbReference type="OrthoDB" id="268428at2759"/>
<dbReference type="GO" id="GO:0005789">
    <property type="term" value="C:endoplasmic reticulum membrane"/>
    <property type="evidence" value="ECO:0007669"/>
    <property type="project" value="EnsemblFungi"/>
</dbReference>
<evidence type="ECO:0000256" key="5">
    <source>
        <dbReference type="RuleBase" id="RU004203"/>
    </source>
</evidence>
<keyword evidence="2 5" id="KW-0647">Proteasome</keyword>
<accession>A0A261Y8H5</accession>
<sequence>MECLFGITGKDFTLLAADEVAARSIVVMKSKEDKSRTLSPHILLLYTGEPGDTVNFAEYIQRNVRLYGIRNDIELSPKAAANFTRRELAESLRSRHPYAVNLLIGGYDTKTSAPALFWLDYLGSMAELPFAAQGYGAYFCTSLMDRYWQPDMNLDQAVALMKQCIQELKTRFIVNLPEFNCKVVDKDGVREIDLKAYP</sequence>
<dbReference type="Pfam" id="PF00227">
    <property type="entry name" value="Proteasome"/>
    <property type="match status" value="1"/>
</dbReference>
<dbReference type="GO" id="GO:0019774">
    <property type="term" value="C:proteasome core complex, beta-subunit complex"/>
    <property type="evidence" value="ECO:0007669"/>
    <property type="project" value="EnsemblFungi"/>
</dbReference>
<reference evidence="6 7" key="1">
    <citation type="journal article" date="2017" name="Mycologia">
        <title>Bifiguratus adelaidae, gen. et sp. nov., a new member of Mucoromycotina in endophytic and soil-dwelling habitats.</title>
        <authorList>
            <person name="Torres-Cruz T.J."/>
            <person name="Billingsley Tobias T.L."/>
            <person name="Almatruk M."/>
            <person name="Hesse C."/>
            <person name="Kuske C.R."/>
            <person name="Desiro A."/>
            <person name="Benucci G.M."/>
            <person name="Bonito G."/>
            <person name="Stajich J.E."/>
            <person name="Dunlap C."/>
            <person name="Arnold A.E."/>
            <person name="Porras-Alfaro A."/>
        </authorList>
    </citation>
    <scope>NUCLEOTIDE SEQUENCE [LARGE SCALE GENOMIC DNA]</scope>
    <source>
        <strain evidence="6 7">AZ0501</strain>
    </source>
</reference>
<evidence type="ECO:0000256" key="2">
    <source>
        <dbReference type="ARBA" id="ARBA00022942"/>
    </source>
</evidence>
<dbReference type="Proteomes" id="UP000242875">
    <property type="component" value="Unassembled WGS sequence"/>
</dbReference>
<evidence type="ECO:0000313" key="6">
    <source>
        <dbReference type="EMBL" id="OZJ06936.1"/>
    </source>
</evidence>
<name>A0A261Y8H5_9FUNG</name>
<dbReference type="InterPro" id="IPR035206">
    <property type="entry name" value="Proteasome_beta2"/>
</dbReference>
<dbReference type="InterPro" id="IPR016050">
    <property type="entry name" value="Proteasome_bsu_CS"/>
</dbReference>
<keyword evidence="3 5" id="KW-0539">Nucleus</keyword>
<dbReference type="InterPro" id="IPR029055">
    <property type="entry name" value="Ntn_hydrolases_N"/>
</dbReference>
<evidence type="ECO:0000256" key="1">
    <source>
        <dbReference type="ARBA" id="ARBA00022490"/>
    </source>
</evidence>
<dbReference type="SUPFAM" id="SSF56235">
    <property type="entry name" value="N-terminal nucleophile aminohydrolases (Ntn hydrolases)"/>
    <property type="match status" value="1"/>
</dbReference>
<keyword evidence="1 5" id="KW-0963">Cytoplasm</keyword>
<comment type="function">
    <text evidence="5">Component of the proteasome, a multicatalytic proteinase complex which is characterized by its ability to cleave peptides with Arg, Phe, Tyr, Leu, and Glu adjacent to the leaving group at neutral or slightly basic pH. The proteasome has an ATP-dependent proteolytic activity.</text>
</comment>
<evidence type="ECO:0000313" key="7">
    <source>
        <dbReference type="Proteomes" id="UP000242875"/>
    </source>
</evidence>
<dbReference type="EMBL" id="MVBO01000001">
    <property type="protein sequence ID" value="OZJ06936.1"/>
    <property type="molecule type" value="Genomic_DNA"/>
</dbReference>